<keyword evidence="7" id="KW-1185">Reference proteome</keyword>
<dbReference type="Pfam" id="PF03466">
    <property type="entry name" value="LysR_substrate"/>
    <property type="match status" value="1"/>
</dbReference>
<dbReference type="CDD" id="cd05466">
    <property type="entry name" value="PBP2_LTTR_substrate"/>
    <property type="match status" value="1"/>
</dbReference>
<dbReference type="PANTHER" id="PTHR30126">
    <property type="entry name" value="HTH-TYPE TRANSCRIPTIONAL REGULATOR"/>
    <property type="match status" value="1"/>
</dbReference>
<sequence>MDIENMRAFITVAEHQSISHAAKELHQLQSNMTAKIKKIESEFNKELFYRKPRGMELNEEGKKLYAQFKKIVLLWEETRSMMNEDSPVLRLGLMVSKNPPNFDDAMKALYETYENLMVTIKTGSTPKIEEELVNGTIDIGFLVGKTDMNSLHYKKYGTEKLVLVGKNIDKPLEEILKHDNLIISSENCYYKKILDVLLEDHKAIRSDFVEIAALESMMNMCQLGMGVTLIPESDTARLGIRHYKVIDHSCCEIEKFISYRKNHKITGVEQQLMNRIVTAN</sequence>
<dbReference type="InterPro" id="IPR036388">
    <property type="entry name" value="WH-like_DNA-bd_sf"/>
</dbReference>
<proteinExistence type="inferred from homology"/>
<dbReference type="GO" id="GO:0000976">
    <property type="term" value="F:transcription cis-regulatory region binding"/>
    <property type="evidence" value="ECO:0007669"/>
    <property type="project" value="TreeGrafter"/>
</dbReference>
<evidence type="ECO:0000256" key="3">
    <source>
        <dbReference type="ARBA" id="ARBA00023125"/>
    </source>
</evidence>
<dbReference type="Pfam" id="PF00126">
    <property type="entry name" value="HTH_1"/>
    <property type="match status" value="1"/>
</dbReference>
<dbReference type="Gene3D" id="3.40.190.290">
    <property type="match status" value="1"/>
</dbReference>
<evidence type="ECO:0000313" key="6">
    <source>
        <dbReference type="EMBL" id="MCJ8012174.1"/>
    </source>
</evidence>
<protein>
    <submittedName>
        <fullName evidence="6">LysR family transcriptional regulator</fullName>
    </submittedName>
</protein>
<keyword evidence="3" id="KW-0238">DNA-binding</keyword>
<keyword evidence="4" id="KW-0804">Transcription</keyword>
<dbReference type="AlphaFoldDB" id="A0A9X1WNJ8"/>
<feature type="domain" description="HTH lysR-type" evidence="5">
    <location>
        <begin position="1"/>
        <end position="58"/>
    </location>
</feature>
<dbReference type="InterPro" id="IPR036390">
    <property type="entry name" value="WH_DNA-bd_sf"/>
</dbReference>
<comment type="similarity">
    <text evidence="1">Belongs to the LysR transcriptional regulatory family.</text>
</comment>
<evidence type="ECO:0000256" key="2">
    <source>
        <dbReference type="ARBA" id="ARBA00023015"/>
    </source>
</evidence>
<dbReference type="EMBL" id="JALIRP010000003">
    <property type="protein sequence ID" value="MCJ8012174.1"/>
    <property type="molecule type" value="Genomic_DNA"/>
</dbReference>
<evidence type="ECO:0000256" key="1">
    <source>
        <dbReference type="ARBA" id="ARBA00009437"/>
    </source>
</evidence>
<dbReference type="PROSITE" id="PS50931">
    <property type="entry name" value="HTH_LYSR"/>
    <property type="match status" value="1"/>
</dbReference>
<dbReference type="GO" id="GO:0003700">
    <property type="term" value="F:DNA-binding transcription factor activity"/>
    <property type="evidence" value="ECO:0007669"/>
    <property type="project" value="InterPro"/>
</dbReference>
<evidence type="ECO:0000259" key="5">
    <source>
        <dbReference type="PROSITE" id="PS50931"/>
    </source>
</evidence>
<comment type="caution">
    <text evidence="6">The sequence shown here is derived from an EMBL/GenBank/DDBJ whole genome shotgun (WGS) entry which is preliminary data.</text>
</comment>
<accession>A0A9X1WNJ8</accession>
<dbReference type="InterPro" id="IPR005119">
    <property type="entry name" value="LysR_subst-bd"/>
</dbReference>
<reference evidence="6" key="1">
    <citation type="submission" date="2022-04" db="EMBL/GenBank/DDBJ databases">
        <title>Paenibacillus mangrovi sp. nov., a novel endophytic bacterium isolated from bark of Kandelia candel.</title>
        <authorList>
            <person name="Tuo L."/>
        </authorList>
    </citation>
    <scope>NUCLEOTIDE SEQUENCE</scope>
    <source>
        <strain evidence="6">KQZ6P-2</strain>
    </source>
</reference>
<dbReference type="InterPro" id="IPR000847">
    <property type="entry name" value="LysR_HTH_N"/>
</dbReference>
<dbReference type="SUPFAM" id="SSF46785">
    <property type="entry name" value="Winged helix' DNA-binding domain"/>
    <property type="match status" value="1"/>
</dbReference>
<keyword evidence="2" id="KW-0805">Transcription regulation</keyword>
<name>A0A9X1WNJ8_9BACL</name>
<organism evidence="6 7">
    <name type="scientific">Paenibacillus mangrovi</name>
    <dbReference type="NCBI Taxonomy" id="2931978"/>
    <lineage>
        <taxon>Bacteria</taxon>
        <taxon>Bacillati</taxon>
        <taxon>Bacillota</taxon>
        <taxon>Bacilli</taxon>
        <taxon>Bacillales</taxon>
        <taxon>Paenibacillaceae</taxon>
        <taxon>Paenibacillus</taxon>
    </lineage>
</organism>
<dbReference type="Gene3D" id="1.10.10.10">
    <property type="entry name" value="Winged helix-like DNA-binding domain superfamily/Winged helix DNA-binding domain"/>
    <property type="match status" value="1"/>
</dbReference>
<gene>
    <name evidence="6" type="ORF">MUG84_10500</name>
</gene>
<evidence type="ECO:0000313" key="7">
    <source>
        <dbReference type="Proteomes" id="UP001139347"/>
    </source>
</evidence>
<dbReference type="RefSeq" id="WP_244724852.1">
    <property type="nucleotide sequence ID" value="NZ_JALIRP010000003.1"/>
</dbReference>
<dbReference type="SUPFAM" id="SSF53850">
    <property type="entry name" value="Periplasmic binding protein-like II"/>
    <property type="match status" value="1"/>
</dbReference>
<evidence type="ECO:0000256" key="4">
    <source>
        <dbReference type="ARBA" id="ARBA00023163"/>
    </source>
</evidence>
<dbReference type="Proteomes" id="UP001139347">
    <property type="component" value="Unassembled WGS sequence"/>
</dbReference>
<dbReference type="PANTHER" id="PTHR30126:SF40">
    <property type="entry name" value="HTH-TYPE TRANSCRIPTIONAL REGULATOR GLTR"/>
    <property type="match status" value="1"/>
</dbReference>